<evidence type="ECO:0000313" key="7">
    <source>
        <dbReference type="EMBL" id="MBR7677564.1"/>
    </source>
</evidence>
<keyword evidence="8" id="KW-1185">Reference proteome</keyword>
<evidence type="ECO:0000256" key="4">
    <source>
        <dbReference type="ARBA" id="ARBA00023088"/>
    </source>
</evidence>
<keyword evidence="4" id="KW-0572">Peptidoglycan-anchor</keyword>
<feature type="domain" description="Gram-positive cocci surface proteins LPxTG" evidence="6">
    <location>
        <begin position="12"/>
        <end position="50"/>
    </location>
</feature>
<keyword evidence="3" id="KW-0732">Signal</keyword>
<dbReference type="NCBIfam" id="NF041528">
    <property type="entry name" value="strep_LAETG"/>
    <property type="match status" value="1"/>
</dbReference>
<keyword evidence="2" id="KW-0964">Secreted</keyword>
<evidence type="ECO:0000256" key="3">
    <source>
        <dbReference type="ARBA" id="ARBA00022729"/>
    </source>
</evidence>
<dbReference type="Proteomes" id="UP000675554">
    <property type="component" value="Unassembled WGS sequence"/>
</dbReference>
<accession>A0A8T4J7E6</accession>
<name>A0A8T4J7E6_9ACTN</name>
<evidence type="ECO:0000259" key="6">
    <source>
        <dbReference type="PROSITE" id="PS50847"/>
    </source>
</evidence>
<proteinExistence type="predicted"/>
<feature type="non-terminal residue" evidence="7">
    <location>
        <position position="1"/>
    </location>
</feature>
<dbReference type="NCBIfam" id="TIGR01167">
    <property type="entry name" value="LPXTG_anchor"/>
    <property type="match status" value="1"/>
</dbReference>
<protein>
    <submittedName>
        <fullName evidence="7">LPXTG cell wall anchor domain-containing protein</fullName>
    </submittedName>
</protein>
<keyword evidence="5" id="KW-1133">Transmembrane helix</keyword>
<reference evidence="7" key="1">
    <citation type="submission" date="2021-04" db="EMBL/GenBank/DDBJ databases">
        <title>Sequencing of actinobacteria type strains.</title>
        <authorList>
            <person name="Nguyen G.-S."/>
            <person name="Wentzel A."/>
        </authorList>
    </citation>
    <scope>NUCLEOTIDE SEQUENCE</scope>
    <source>
        <strain evidence="7">DSM 42095</strain>
    </source>
</reference>
<dbReference type="InterPro" id="IPR019931">
    <property type="entry name" value="LPXTG_anchor"/>
</dbReference>
<evidence type="ECO:0000256" key="2">
    <source>
        <dbReference type="ARBA" id="ARBA00022525"/>
    </source>
</evidence>
<organism evidence="7 8">
    <name type="scientific">Streptomyces daliensis</name>
    <dbReference type="NCBI Taxonomy" id="299421"/>
    <lineage>
        <taxon>Bacteria</taxon>
        <taxon>Bacillati</taxon>
        <taxon>Actinomycetota</taxon>
        <taxon>Actinomycetes</taxon>
        <taxon>Kitasatosporales</taxon>
        <taxon>Streptomycetaceae</taxon>
        <taxon>Streptomyces</taxon>
    </lineage>
</organism>
<keyword evidence="1" id="KW-0134">Cell wall</keyword>
<gene>
    <name evidence="7" type="ORF">KDA82_32160</name>
</gene>
<dbReference type="PROSITE" id="PS50847">
    <property type="entry name" value="GRAM_POS_ANCHORING"/>
    <property type="match status" value="1"/>
</dbReference>
<comment type="caution">
    <text evidence="7">The sequence shown here is derived from an EMBL/GenBank/DDBJ whole genome shotgun (WGS) entry which is preliminary data.</text>
</comment>
<dbReference type="AlphaFoldDB" id="A0A8T4J7E6"/>
<feature type="transmembrane region" description="Helical" evidence="5">
    <location>
        <begin position="22"/>
        <end position="42"/>
    </location>
</feature>
<keyword evidence="5" id="KW-0812">Transmembrane</keyword>
<dbReference type="EMBL" id="JAGSMN010000984">
    <property type="protein sequence ID" value="MBR7677564.1"/>
    <property type="molecule type" value="Genomic_DNA"/>
</dbReference>
<evidence type="ECO:0000313" key="8">
    <source>
        <dbReference type="Proteomes" id="UP000675554"/>
    </source>
</evidence>
<evidence type="ECO:0000256" key="1">
    <source>
        <dbReference type="ARBA" id="ARBA00022512"/>
    </source>
</evidence>
<evidence type="ECO:0000256" key="5">
    <source>
        <dbReference type="SAM" id="Phobius"/>
    </source>
</evidence>
<sequence length="50" mass="4763">AGGGNSPAPADLAETGSSNNTLVLAGVAGTVVLAGAGMVVVARKRRSARD</sequence>
<keyword evidence="5" id="KW-0472">Membrane</keyword>